<organism evidence="1">
    <name type="scientific">marine sediment metagenome</name>
    <dbReference type="NCBI Taxonomy" id="412755"/>
    <lineage>
        <taxon>unclassified sequences</taxon>
        <taxon>metagenomes</taxon>
        <taxon>ecological metagenomes</taxon>
    </lineage>
</organism>
<accession>X1FN77</accession>
<sequence>NDEPTFYTIKGIHNLMLENNFLFSFDDLFDGKELDEEEIELLNEIFNELKKMNKLKGTFDKGTLTFSSNDVLFAKDYNTCLFEFEKNVNKYIQKFDLEFQKIKKILTKQNETIFPQEIKTIQNTINRINSKYGFWRDGLDAFILRANMELLKKQGLSVKKYNKLKKEAFKTEDEIKSFEDDIEVYELMKGFNNWTKLFDELELKYPNIIFYQKRLIKNPNDKVSKEKLENLLISLNLKI</sequence>
<gene>
    <name evidence="1" type="ORF">S03H2_15248</name>
</gene>
<evidence type="ECO:0000313" key="1">
    <source>
        <dbReference type="EMBL" id="GAH47126.1"/>
    </source>
</evidence>
<feature type="non-terminal residue" evidence="1">
    <location>
        <position position="1"/>
    </location>
</feature>
<proteinExistence type="predicted"/>
<reference evidence="1" key="1">
    <citation type="journal article" date="2014" name="Front. Microbiol.">
        <title>High frequency of phylogenetically diverse reductive dehalogenase-homologous genes in deep subseafloor sedimentary metagenomes.</title>
        <authorList>
            <person name="Kawai M."/>
            <person name="Futagami T."/>
            <person name="Toyoda A."/>
            <person name="Takaki Y."/>
            <person name="Nishi S."/>
            <person name="Hori S."/>
            <person name="Arai W."/>
            <person name="Tsubouchi T."/>
            <person name="Morono Y."/>
            <person name="Uchiyama I."/>
            <person name="Ito T."/>
            <person name="Fujiyama A."/>
            <person name="Inagaki F."/>
            <person name="Takami H."/>
        </authorList>
    </citation>
    <scope>NUCLEOTIDE SEQUENCE</scope>
    <source>
        <strain evidence="1">Expedition CK06-06</strain>
    </source>
</reference>
<protein>
    <submittedName>
        <fullName evidence="1">Uncharacterized protein</fullName>
    </submittedName>
</protein>
<comment type="caution">
    <text evidence="1">The sequence shown here is derived from an EMBL/GenBank/DDBJ whole genome shotgun (WGS) entry which is preliminary data.</text>
</comment>
<dbReference type="AlphaFoldDB" id="X1FN77"/>
<name>X1FN77_9ZZZZ</name>
<dbReference type="EMBL" id="BARU01007744">
    <property type="protein sequence ID" value="GAH47126.1"/>
    <property type="molecule type" value="Genomic_DNA"/>
</dbReference>